<accession>A0ABQ3GKW7</accession>
<keyword evidence="4 6" id="KW-1133">Transmembrane helix</keyword>
<keyword evidence="9" id="KW-1185">Reference proteome</keyword>
<dbReference type="Pfam" id="PF03553">
    <property type="entry name" value="Na_H_antiporter"/>
    <property type="match status" value="1"/>
</dbReference>
<name>A0ABQ3GKW7_9MICC</name>
<reference evidence="9" key="1">
    <citation type="journal article" date="2019" name="Int. J. Syst. Evol. Microbiol.">
        <title>The Global Catalogue of Microorganisms (GCM) 10K type strain sequencing project: providing services to taxonomists for standard genome sequencing and annotation.</title>
        <authorList>
            <consortium name="The Broad Institute Genomics Platform"/>
            <consortium name="The Broad Institute Genome Sequencing Center for Infectious Disease"/>
            <person name="Wu L."/>
            <person name="Ma J."/>
        </authorList>
    </citation>
    <scope>NUCLEOTIDE SEQUENCE [LARGE SCALE GENOMIC DNA]</scope>
    <source>
        <strain evidence="9">KCTC 19466</strain>
    </source>
</reference>
<feature type="transmembrane region" description="Helical" evidence="6">
    <location>
        <begin position="174"/>
        <end position="193"/>
    </location>
</feature>
<keyword evidence="2" id="KW-1003">Cell membrane</keyword>
<keyword evidence="3 6" id="KW-0812">Transmembrane</keyword>
<dbReference type="RefSeq" id="WP_189350497.1">
    <property type="nucleotide sequence ID" value="NZ_BMXK01000009.1"/>
</dbReference>
<dbReference type="PANTHER" id="PTHR43478:SF1">
    <property type="entry name" value="NA+_H+ ANTIPORTER NHAC-LIKE C-TERMINAL DOMAIN-CONTAINING PROTEIN"/>
    <property type="match status" value="1"/>
</dbReference>
<comment type="subcellular location">
    <subcellularLocation>
        <location evidence="1">Cell membrane</location>
        <topology evidence="1">Multi-pass membrane protein</topology>
    </subcellularLocation>
</comment>
<evidence type="ECO:0000313" key="9">
    <source>
        <dbReference type="Proteomes" id="UP000642819"/>
    </source>
</evidence>
<evidence type="ECO:0000256" key="2">
    <source>
        <dbReference type="ARBA" id="ARBA00022475"/>
    </source>
</evidence>
<comment type="caution">
    <text evidence="8">The sequence shown here is derived from an EMBL/GenBank/DDBJ whole genome shotgun (WGS) entry which is preliminary data.</text>
</comment>
<evidence type="ECO:0000256" key="4">
    <source>
        <dbReference type="ARBA" id="ARBA00022989"/>
    </source>
</evidence>
<feature type="transmembrane region" description="Helical" evidence="6">
    <location>
        <begin position="199"/>
        <end position="222"/>
    </location>
</feature>
<evidence type="ECO:0000256" key="3">
    <source>
        <dbReference type="ARBA" id="ARBA00022692"/>
    </source>
</evidence>
<feature type="transmembrane region" description="Helical" evidence="6">
    <location>
        <begin position="389"/>
        <end position="418"/>
    </location>
</feature>
<protein>
    <submittedName>
        <fullName evidence="8">Na+/H+ antiporter</fullName>
    </submittedName>
</protein>
<evidence type="ECO:0000256" key="5">
    <source>
        <dbReference type="ARBA" id="ARBA00023136"/>
    </source>
</evidence>
<feature type="transmembrane region" description="Helical" evidence="6">
    <location>
        <begin position="305"/>
        <end position="325"/>
    </location>
</feature>
<dbReference type="InterPro" id="IPR018461">
    <property type="entry name" value="Na/H_Antiport_NhaC-like_C"/>
</dbReference>
<evidence type="ECO:0000313" key="8">
    <source>
        <dbReference type="EMBL" id="GHD09366.1"/>
    </source>
</evidence>
<dbReference type="Proteomes" id="UP000642819">
    <property type="component" value="Unassembled WGS sequence"/>
</dbReference>
<proteinExistence type="predicted"/>
<feature type="transmembrane region" description="Helical" evidence="6">
    <location>
        <begin position="76"/>
        <end position="105"/>
    </location>
</feature>
<evidence type="ECO:0000259" key="7">
    <source>
        <dbReference type="Pfam" id="PF03553"/>
    </source>
</evidence>
<gene>
    <name evidence="8" type="ORF">GCM10008096_21950</name>
</gene>
<feature type="transmembrane region" description="Helical" evidence="6">
    <location>
        <begin position="430"/>
        <end position="447"/>
    </location>
</feature>
<dbReference type="EMBL" id="BMXK01000009">
    <property type="protein sequence ID" value="GHD09366.1"/>
    <property type="molecule type" value="Genomic_DNA"/>
</dbReference>
<feature type="transmembrane region" description="Helical" evidence="6">
    <location>
        <begin position="346"/>
        <end position="364"/>
    </location>
</feature>
<feature type="transmembrane region" description="Helical" evidence="6">
    <location>
        <begin position="267"/>
        <end position="285"/>
    </location>
</feature>
<keyword evidence="5 6" id="KW-0472">Membrane</keyword>
<feature type="domain" description="Na+/H+ antiporter NhaC-like C-terminal" evidence="7">
    <location>
        <begin position="167"/>
        <end position="492"/>
    </location>
</feature>
<evidence type="ECO:0000256" key="1">
    <source>
        <dbReference type="ARBA" id="ARBA00004651"/>
    </source>
</evidence>
<dbReference type="PANTHER" id="PTHR43478">
    <property type="entry name" value="NA+/H+ ANTIPORTER-RELATED"/>
    <property type="match status" value="1"/>
</dbReference>
<feature type="transmembrane region" description="Helical" evidence="6">
    <location>
        <begin position="29"/>
        <end position="45"/>
    </location>
</feature>
<feature type="transmembrane region" description="Helical" evidence="6">
    <location>
        <begin position="467"/>
        <end position="492"/>
    </location>
</feature>
<feature type="transmembrane region" description="Helical" evidence="6">
    <location>
        <begin position="499"/>
        <end position="519"/>
    </location>
</feature>
<sequence length="534" mass="55764">MTDLTTSYPLLTLAPPVLALTLVILTRKVLISLGAGVLAAALLIQDLNPLDALLTVWQAFAAIFWADGAVNTWSVYILLFLLLLGVIAAFVLMSGGTTAFAAWAMRRIRKRPGSMILPAVLGIAIFIDDYFNALAVGQISRPVTDQHRVSRAKLAYIIDSTSAPVSVLSPFSSWGAYIMGILAPIIAASTLSISSVQAFLGAAVANFYAIAAALMVWLVIVFRIDLGPMRKEERRALVDGHLFDPEDTVPGRLSDDLPVHEPGTRRALFVPFLLLVLGVFAGIVWTGRRAAGTWNIIDILAETDASAALVVGGVLGLAAAVYYYLRNTRRDPAFTGSMFARGWLEGVKSMLPAIAILLPAWMLGDVVSQLGTGDYLGHLVEVSNISAGWLAPVVFLIAGAMAFATGTSWGSFGLLLPIAGGIINSMDEPALLLPVLGAVLAGAVAGDHASPISDTTILSATGSSCNVITHVITQLPYVASAAVCAALGYVALALTGSTVIGLSALAVALVAFVVVMRMVSTPVGDAVRAGTTAA</sequence>
<organism evidence="8 9">
    <name type="scientific">Zhihengliuella salsuginis</name>
    <dbReference type="NCBI Taxonomy" id="578222"/>
    <lineage>
        <taxon>Bacteria</taxon>
        <taxon>Bacillati</taxon>
        <taxon>Actinomycetota</taxon>
        <taxon>Actinomycetes</taxon>
        <taxon>Micrococcales</taxon>
        <taxon>Micrococcaceae</taxon>
        <taxon>Zhihengliuella</taxon>
    </lineage>
</organism>
<evidence type="ECO:0000256" key="6">
    <source>
        <dbReference type="SAM" id="Phobius"/>
    </source>
</evidence>